<dbReference type="PANTHER" id="PTHR45947:SF3">
    <property type="entry name" value="SULFOQUINOVOSYL TRANSFERASE SQD2"/>
    <property type="match status" value="1"/>
</dbReference>
<dbReference type="InterPro" id="IPR050194">
    <property type="entry name" value="Glycosyltransferase_grp1"/>
</dbReference>
<dbReference type="OrthoDB" id="5443996at2"/>
<reference evidence="2 3" key="1">
    <citation type="submission" date="2007-10" db="EMBL/GenBank/DDBJ databases">
        <authorList>
            <person name="Wagner-Dobler I."/>
            <person name="Ferriera S."/>
            <person name="Johnson J."/>
            <person name="Kravitz S."/>
            <person name="Beeson K."/>
            <person name="Sutton G."/>
            <person name="Rogers Y.-H."/>
            <person name="Friedman R."/>
            <person name="Frazier M."/>
            <person name="Venter J.C."/>
        </authorList>
    </citation>
    <scope>NUCLEOTIDE SEQUENCE [LARGE SCALE GENOMIC DNA]</scope>
    <source>
        <strain evidence="2 3">DFL-43</strain>
    </source>
</reference>
<dbReference type="RefSeq" id="WP_007196563.1">
    <property type="nucleotide sequence ID" value="NZ_CM002917.1"/>
</dbReference>
<gene>
    <name evidence="2" type="ORF">HPDFL43_03861</name>
</gene>
<dbReference type="CDD" id="cd03801">
    <property type="entry name" value="GT4_PimA-like"/>
    <property type="match status" value="1"/>
</dbReference>
<dbReference type="PANTHER" id="PTHR45947">
    <property type="entry name" value="SULFOQUINOVOSYL TRANSFERASE SQD2"/>
    <property type="match status" value="1"/>
</dbReference>
<reference evidence="2 3" key="2">
    <citation type="submission" date="2012-06" db="EMBL/GenBank/DDBJ databases">
        <authorList>
            <person name="Fiebig A."/>
        </authorList>
    </citation>
    <scope>NUCLEOTIDE SEQUENCE [LARGE SCALE GENOMIC DNA]</scope>
    <source>
        <strain evidence="2 3">DFL-43</strain>
    </source>
</reference>
<dbReference type="HOGENOM" id="CLU_009583_45_0_5"/>
<dbReference type="EMBL" id="ABIA03000002">
    <property type="protein sequence ID" value="EDQ32649.1"/>
    <property type="molecule type" value="Genomic_DNA"/>
</dbReference>
<dbReference type="Gene3D" id="3.40.50.2000">
    <property type="entry name" value="Glycogen Phosphorylase B"/>
    <property type="match status" value="2"/>
</dbReference>
<dbReference type="GO" id="GO:0016757">
    <property type="term" value="F:glycosyltransferase activity"/>
    <property type="evidence" value="ECO:0007669"/>
    <property type="project" value="InterPro"/>
</dbReference>
<keyword evidence="3" id="KW-1185">Reference proteome</keyword>
<dbReference type="SUPFAM" id="SSF53756">
    <property type="entry name" value="UDP-Glycosyltransferase/glycogen phosphorylase"/>
    <property type="match status" value="1"/>
</dbReference>
<accession>A9DAW0</accession>
<feature type="domain" description="Glycosyl transferase family 1" evidence="1">
    <location>
        <begin position="203"/>
        <end position="340"/>
    </location>
</feature>
<evidence type="ECO:0000313" key="2">
    <source>
        <dbReference type="EMBL" id="EDQ32649.1"/>
    </source>
</evidence>
<name>A9DAW0_HOEPD</name>
<comment type="caution">
    <text evidence="2">The sequence shown here is derived from an EMBL/GenBank/DDBJ whole genome shotgun (WGS) entry which is preliminary data.</text>
</comment>
<proteinExistence type="predicted"/>
<dbReference type="InterPro" id="IPR001296">
    <property type="entry name" value="Glyco_trans_1"/>
</dbReference>
<dbReference type="Proteomes" id="UP000004291">
    <property type="component" value="Chromosome"/>
</dbReference>
<dbReference type="STRING" id="411684.HPDFL43_03861"/>
<keyword evidence="2" id="KW-0808">Transferase</keyword>
<sequence length="367" mass="39885">MDIAFYAPLKSPNHPVTSGDRLMARMLVRALEHKGHKVRVVSEFRSFSKDPGTDAWNALNASTQSEVSRISALWGTDSQPDLWFCYHPYYKAPDLIGTKLADAFGLTYVTAESSYAAKRDGGPWAHWQACVRAGLEKAAVNICFTERDRAGLQSAVSDAQTAMLKPFIDTERFAIGPYGQTEPGTKLISVAMMRDGDKFDSYTMLAKALERLPADMSWSLQVIGDGPKAAETKLLFSGLPEDRIDWLGAKSEQEVADLLKRASAYVWPGCGEAYGLAYLEAQAAGLPVVAQNIAGVPEVVVDGVSGMLTPPGDIDAYSAAIAHLLGDDDSRKTLGMAARNFVLNQRSFERAADTLDRILTQALDLKS</sequence>
<evidence type="ECO:0000313" key="3">
    <source>
        <dbReference type="Proteomes" id="UP000004291"/>
    </source>
</evidence>
<dbReference type="AlphaFoldDB" id="A9DAW0"/>
<dbReference type="eggNOG" id="COG0438">
    <property type="taxonomic scope" value="Bacteria"/>
</dbReference>
<organism evidence="2 3">
    <name type="scientific">Hoeflea phototrophica (strain DSM 17068 / NCIMB 14078 / DFL-43)</name>
    <dbReference type="NCBI Taxonomy" id="411684"/>
    <lineage>
        <taxon>Bacteria</taxon>
        <taxon>Pseudomonadati</taxon>
        <taxon>Pseudomonadota</taxon>
        <taxon>Alphaproteobacteria</taxon>
        <taxon>Hyphomicrobiales</taxon>
        <taxon>Rhizobiaceae</taxon>
        <taxon>Hoeflea</taxon>
    </lineage>
</organism>
<dbReference type="Pfam" id="PF00534">
    <property type="entry name" value="Glycos_transf_1"/>
    <property type="match status" value="1"/>
</dbReference>
<protein>
    <submittedName>
        <fullName evidence="2">Glycosyltransferase</fullName>
    </submittedName>
</protein>
<evidence type="ECO:0000259" key="1">
    <source>
        <dbReference type="Pfam" id="PF00534"/>
    </source>
</evidence>